<dbReference type="InterPro" id="IPR013216">
    <property type="entry name" value="Methyltransf_11"/>
</dbReference>
<sequence>MELSDCLLKRCRRRMRRGDSDVRLMMADTHALPFPDWSFEQALHVGGMEGYRESATALAEMAQVARLGTPLVGGRAASPGLSSVAVPTRGVAF</sequence>
<dbReference type="AlphaFoldDB" id="A0AAE6FV72"/>
<organism evidence="2 3">
    <name type="scientific">Myxococcus xanthus</name>
    <dbReference type="NCBI Taxonomy" id="34"/>
    <lineage>
        <taxon>Bacteria</taxon>
        <taxon>Pseudomonadati</taxon>
        <taxon>Myxococcota</taxon>
        <taxon>Myxococcia</taxon>
        <taxon>Myxococcales</taxon>
        <taxon>Cystobacterineae</taxon>
        <taxon>Myxococcaceae</taxon>
        <taxon>Myxococcus</taxon>
    </lineage>
</organism>
<dbReference type="InterPro" id="IPR029063">
    <property type="entry name" value="SAM-dependent_MTases_sf"/>
</dbReference>
<dbReference type="Proteomes" id="UP000320179">
    <property type="component" value="Chromosome"/>
</dbReference>
<protein>
    <recommendedName>
        <fullName evidence="1">Methyltransferase type 11 domain-containing protein</fullName>
    </recommendedName>
</protein>
<reference evidence="2 3" key="1">
    <citation type="journal article" date="2019" name="Science">
        <title>Social genes are selection hotspots in kin groups of a soil microbe.</title>
        <authorList>
            <person name="Wielgoss S."/>
            <person name="Wolfensberger R."/>
            <person name="Sun L."/>
            <person name="Fiegna F."/>
            <person name="Velicer G.J."/>
        </authorList>
    </citation>
    <scope>NUCLEOTIDE SEQUENCE [LARGE SCALE GENOMIC DNA]</scope>
    <source>
        <strain evidence="2 3">MC3.5.9c15</strain>
    </source>
</reference>
<dbReference type="EMBL" id="CP017174">
    <property type="protein sequence ID" value="QDE65938.1"/>
    <property type="molecule type" value="Genomic_DNA"/>
</dbReference>
<dbReference type="GO" id="GO:0008757">
    <property type="term" value="F:S-adenosylmethionine-dependent methyltransferase activity"/>
    <property type="evidence" value="ECO:0007669"/>
    <property type="project" value="InterPro"/>
</dbReference>
<dbReference type="SUPFAM" id="SSF53335">
    <property type="entry name" value="S-adenosyl-L-methionine-dependent methyltransferases"/>
    <property type="match status" value="1"/>
</dbReference>
<dbReference type="Gene3D" id="3.40.50.150">
    <property type="entry name" value="Vaccinia Virus protein VP39"/>
    <property type="match status" value="1"/>
</dbReference>
<evidence type="ECO:0000259" key="1">
    <source>
        <dbReference type="Pfam" id="PF08241"/>
    </source>
</evidence>
<accession>A0AAE6FV72</accession>
<proteinExistence type="predicted"/>
<evidence type="ECO:0000313" key="3">
    <source>
        <dbReference type="Proteomes" id="UP000320179"/>
    </source>
</evidence>
<name>A0AAE6FV72_MYXXA</name>
<dbReference type="Pfam" id="PF08241">
    <property type="entry name" value="Methyltransf_11"/>
    <property type="match status" value="1"/>
</dbReference>
<evidence type="ECO:0000313" key="2">
    <source>
        <dbReference type="EMBL" id="QDE65938.1"/>
    </source>
</evidence>
<gene>
    <name evidence="2" type="ORF">BHS09_02365</name>
</gene>
<feature type="domain" description="Methyltransferase type 11" evidence="1">
    <location>
        <begin position="2"/>
        <end position="68"/>
    </location>
</feature>